<accession>A0ABW0LZR8</accession>
<name>A0ABW0LZR8_9BACL</name>
<evidence type="ECO:0000313" key="3">
    <source>
        <dbReference type="Proteomes" id="UP001596105"/>
    </source>
</evidence>
<comment type="caution">
    <text evidence="2">The sequence shown here is derived from an EMBL/GenBank/DDBJ whole genome shotgun (WGS) entry which is preliminary data.</text>
</comment>
<dbReference type="EMBL" id="JBHSMH010000097">
    <property type="protein sequence ID" value="MFC5471334.1"/>
    <property type="molecule type" value="Genomic_DNA"/>
</dbReference>
<reference evidence="3" key="1">
    <citation type="journal article" date="2019" name="Int. J. Syst. Evol. Microbiol.">
        <title>The Global Catalogue of Microorganisms (GCM) 10K type strain sequencing project: providing services to taxonomists for standard genome sequencing and annotation.</title>
        <authorList>
            <consortium name="The Broad Institute Genomics Platform"/>
            <consortium name="The Broad Institute Genome Sequencing Center for Infectious Disease"/>
            <person name="Wu L."/>
            <person name="Ma J."/>
        </authorList>
    </citation>
    <scope>NUCLEOTIDE SEQUENCE [LARGE SCALE GENOMIC DNA]</scope>
    <source>
        <strain evidence="3">CCUG 57113</strain>
    </source>
</reference>
<feature type="domain" description="HTH cro/C1-type" evidence="1">
    <location>
        <begin position="10"/>
        <end position="47"/>
    </location>
</feature>
<dbReference type="RefSeq" id="WP_209744467.1">
    <property type="nucleotide sequence ID" value="NZ_JBHSMH010000097.1"/>
</dbReference>
<dbReference type="PROSITE" id="PS50943">
    <property type="entry name" value="HTH_CROC1"/>
    <property type="match status" value="1"/>
</dbReference>
<dbReference type="InterPro" id="IPR010982">
    <property type="entry name" value="Lambda_DNA-bd_dom_sf"/>
</dbReference>
<keyword evidence="3" id="KW-1185">Reference proteome</keyword>
<gene>
    <name evidence="2" type="ORF">ACFPPD_21840</name>
</gene>
<dbReference type="SUPFAM" id="SSF47413">
    <property type="entry name" value="lambda repressor-like DNA-binding domains"/>
    <property type="match status" value="1"/>
</dbReference>
<proteinExistence type="predicted"/>
<dbReference type="InterPro" id="IPR001387">
    <property type="entry name" value="Cro/C1-type_HTH"/>
</dbReference>
<sequence length="558" mass="63441">MKQSTFGEALELALRMRGWSAARLAKEINLDSSYIRRWIRGDRVPSLHSGHAGWIAQALAPGFESDSARQALHDRFLERGFTAEEASAVGPEGAIGWLKRLLEEAQVHALKLPREDRLQWKRESGAKANMDGIVAEIGRLSEALDNEGSNGRASEPNAASWDRPAIRSFSLGREQTLTTIVSLLEQSLVSDDGPLELLYTFQSENGTFEGYPSLAERWRQGIVEALRRGGRVRPLIKLNKNTNRSVALISDMIAYLGRGGGYEPRYFARYGIYEPPREIFGVAGSWMLVCLSSEQTGSIDSAFLHRDKQECEAIAGHFEQLAARTEPLLRYYSEEQYFEENTKKDRKKGNLLVNNRDLGAMTLPLELWETYLRRSLDDDTAIKRHMERISERMKHFLDDSQSTRIIHVCPMAAIEHLLFRGEYYASNRYRKPAGDDGIRHIEHLIVLLKTLKHYELSLVSEEQSRSIPLSYWDVKDDHTVTFGIPHTGQWTETYVVLTEGTLASAFGEYFHQIRQLITPKYRDKKEVIAWLESRLTEAKLAFGGNRHSPLDSDRPSVS</sequence>
<organism evidence="2 3">
    <name type="scientific">Cohnella suwonensis</name>
    <dbReference type="NCBI Taxonomy" id="696072"/>
    <lineage>
        <taxon>Bacteria</taxon>
        <taxon>Bacillati</taxon>
        <taxon>Bacillota</taxon>
        <taxon>Bacilli</taxon>
        <taxon>Bacillales</taxon>
        <taxon>Paenibacillaceae</taxon>
        <taxon>Cohnella</taxon>
    </lineage>
</organism>
<dbReference type="Pfam" id="PF01381">
    <property type="entry name" value="HTH_3"/>
    <property type="match status" value="1"/>
</dbReference>
<dbReference type="Gene3D" id="1.10.260.40">
    <property type="entry name" value="lambda repressor-like DNA-binding domains"/>
    <property type="match status" value="1"/>
</dbReference>
<evidence type="ECO:0000313" key="2">
    <source>
        <dbReference type="EMBL" id="MFC5471334.1"/>
    </source>
</evidence>
<evidence type="ECO:0000259" key="1">
    <source>
        <dbReference type="PROSITE" id="PS50943"/>
    </source>
</evidence>
<dbReference type="Proteomes" id="UP001596105">
    <property type="component" value="Unassembled WGS sequence"/>
</dbReference>
<protein>
    <submittedName>
        <fullName evidence="2">Multiprotein-bridging factor 1 family protein</fullName>
    </submittedName>
</protein>
<dbReference type="CDD" id="cd00093">
    <property type="entry name" value="HTH_XRE"/>
    <property type="match status" value="1"/>
</dbReference>